<feature type="compositionally biased region" description="Low complexity" evidence="10">
    <location>
        <begin position="227"/>
        <end position="241"/>
    </location>
</feature>
<feature type="compositionally biased region" description="Basic residues" evidence="10">
    <location>
        <begin position="319"/>
        <end position="329"/>
    </location>
</feature>
<feature type="region of interest" description="Disordered" evidence="10">
    <location>
        <begin position="193"/>
        <end position="212"/>
    </location>
</feature>
<evidence type="ECO:0000256" key="7">
    <source>
        <dbReference type="ARBA" id="ARBA00023163"/>
    </source>
</evidence>
<name>A0A2A2LWV8_9BILA</name>
<dbReference type="InterPro" id="IPR013087">
    <property type="entry name" value="Znf_C2H2_type"/>
</dbReference>
<feature type="domain" description="C2H2-type" evidence="11">
    <location>
        <begin position="410"/>
        <end position="437"/>
    </location>
</feature>
<evidence type="ECO:0000256" key="9">
    <source>
        <dbReference type="PROSITE-ProRule" id="PRU00042"/>
    </source>
</evidence>
<dbReference type="FunFam" id="3.30.160.60:FF:000624">
    <property type="entry name" value="zinc finger protein 697"/>
    <property type="match status" value="1"/>
</dbReference>
<dbReference type="Gene3D" id="3.30.160.60">
    <property type="entry name" value="Classic Zinc Finger"/>
    <property type="match status" value="3"/>
</dbReference>
<dbReference type="Proteomes" id="UP000218231">
    <property type="component" value="Unassembled WGS sequence"/>
</dbReference>
<feature type="domain" description="C2H2-type" evidence="11">
    <location>
        <begin position="438"/>
        <end position="457"/>
    </location>
</feature>
<sequence length="498" mass="55640">MSYPSSDAYSCEDFDTATDHLLLSSTPSPYSEIGLEFGMTASTEQNPVQYSIGAPVDIPYQMQLFLEQDNVDFDHDPFIAQFTSSNEQKQLCALSHSDVLAGLQMSVNDESPAAVPVKEEPYNYDYGFSPLKIDTAVYEENYQNAEARQPQNQNTILPTYVYEDNSGSFYDQKPYTNILQRSLQSMHVNVDSHLITSSSPSPSSMSSSSSAYLQPSSMGTVLPLLDSSSSASANSTYPSTPHLSPTPTGMPIYNPVQPTSAAYPMPLPPYPQPYFYGSVQSTSQYNFGYYPQMEQPTCYNANGAQADQMLKKNGTAKPAGKKRGPKPKKKTAEEASSNDENGISFPSQTRSRVVLPEIEIYSRSELSIELAKKIVRDEKGSYICPVCFKPFNRQFVIKQHLYIHTGDKPFACGTCKKAFSDRSNLRAHIKTHNDSKSFHCNTCGKNFLLKSYLKKHENLSCPMLKIEAKSDEARKQIAEQYEHEEVEHFESNFDNLLN</sequence>
<dbReference type="SUPFAM" id="SSF57667">
    <property type="entry name" value="beta-beta-alpha zinc fingers"/>
    <property type="match status" value="2"/>
</dbReference>
<dbReference type="InterPro" id="IPR036236">
    <property type="entry name" value="Znf_C2H2_sf"/>
</dbReference>
<dbReference type="GO" id="GO:0000978">
    <property type="term" value="F:RNA polymerase II cis-regulatory region sequence-specific DNA binding"/>
    <property type="evidence" value="ECO:0007669"/>
    <property type="project" value="TreeGrafter"/>
</dbReference>
<evidence type="ECO:0000256" key="1">
    <source>
        <dbReference type="ARBA" id="ARBA00004123"/>
    </source>
</evidence>
<keyword evidence="5" id="KW-0862">Zinc</keyword>
<proteinExistence type="predicted"/>
<evidence type="ECO:0000256" key="8">
    <source>
        <dbReference type="ARBA" id="ARBA00023242"/>
    </source>
</evidence>
<dbReference type="STRING" id="2018661.A0A2A2LWV8"/>
<feature type="region of interest" description="Disordered" evidence="10">
    <location>
        <begin position="313"/>
        <end position="348"/>
    </location>
</feature>
<evidence type="ECO:0000256" key="4">
    <source>
        <dbReference type="ARBA" id="ARBA00022771"/>
    </source>
</evidence>
<keyword evidence="4 9" id="KW-0863">Zinc-finger</keyword>
<dbReference type="Pfam" id="PF00096">
    <property type="entry name" value="zf-C2H2"/>
    <property type="match status" value="1"/>
</dbReference>
<reference evidence="12 13" key="1">
    <citation type="journal article" date="2017" name="Curr. Biol.">
        <title>Genome architecture and evolution of a unichromosomal asexual nematode.</title>
        <authorList>
            <person name="Fradin H."/>
            <person name="Zegar C."/>
            <person name="Gutwein M."/>
            <person name="Lucas J."/>
            <person name="Kovtun M."/>
            <person name="Corcoran D."/>
            <person name="Baugh L.R."/>
            <person name="Kiontke K."/>
            <person name="Gunsalus K."/>
            <person name="Fitch D.H."/>
            <person name="Piano F."/>
        </authorList>
    </citation>
    <scope>NUCLEOTIDE SEQUENCE [LARGE SCALE GENOMIC DNA]</scope>
    <source>
        <strain evidence="12">PF1309</strain>
    </source>
</reference>
<comment type="caution">
    <text evidence="12">The sequence shown here is derived from an EMBL/GenBank/DDBJ whole genome shotgun (WGS) entry which is preliminary data.</text>
</comment>
<feature type="compositionally biased region" description="Polar residues" evidence="10">
    <location>
        <begin position="334"/>
        <end position="348"/>
    </location>
</feature>
<dbReference type="PANTHER" id="PTHR24399:SF23">
    <property type="entry name" value="C2H2-TYPE DOMAIN-CONTAINING PROTEIN"/>
    <property type="match status" value="1"/>
</dbReference>
<dbReference type="OrthoDB" id="5428132at2759"/>
<organism evidence="12 13">
    <name type="scientific">Diploscapter pachys</name>
    <dbReference type="NCBI Taxonomy" id="2018661"/>
    <lineage>
        <taxon>Eukaryota</taxon>
        <taxon>Metazoa</taxon>
        <taxon>Ecdysozoa</taxon>
        <taxon>Nematoda</taxon>
        <taxon>Chromadorea</taxon>
        <taxon>Rhabditida</taxon>
        <taxon>Rhabditina</taxon>
        <taxon>Rhabditomorpha</taxon>
        <taxon>Rhabditoidea</taxon>
        <taxon>Rhabditidae</taxon>
        <taxon>Diploscapter</taxon>
    </lineage>
</organism>
<evidence type="ECO:0000313" key="12">
    <source>
        <dbReference type="EMBL" id="PAV90741.1"/>
    </source>
</evidence>
<dbReference type="PROSITE" id="PS00028">
    <property type="entry name" value="ZINC_FINGER_C2H2_1"/>
    <property type="match status" value="2"/>
</dbReference>
<feature type="region of interest" description="Disordered" evidence="10">
    <location>
        <begin position="223"/>
        <end position="251"/>
    </location>
</feature>
<evidence type="ECO:0000256" key="10">
    <source>
        <dbReference type="SAM" id="MobiDB-lite"/>
    </source>
</evidence>
<dbReference type="GO" id="GO:0008270">
    <property type="term" value="F:zinc ion binding"/>
    <property type="evidence" value="ECO:0007669"/>
    <property type="project" value="UniProtKB-KW"/>
</dbReference>
<evidence type="ECO:0000256" key="2">
    <source>
        <dbReference type="ARBA" id="ARBA00022723"/>
    </source>
</evidence>
<comment type="subcellular location">
    <subcellularLocation>
        <location evidence="1">Nucleus</location>
    </subcellularLocation>
</comment>
<dbReference type="GO" id="GO:0001227">
    <property type="term" value="F:DNA-binding transcription repressor activity, RNA polymerase II-specific"/>
    <property type="evidence" value="ECO:0007669"/>
    <property type="project" value="TreeGrafter"/>
</dbReference>
<protein>
    <recommendedName>
        <fullName evidence="11">C2H2-type domain-containing protein</fullName>
    </recommendedName>
</protein>
<feature type="domain" description="C2H2-type" evidence="11">
    <location>
        <begin position="382"/>
        <end position="409"/>
    </location>
</feature>
<evidence type="ECO:0000313" key="13">
    <source>
        <dbReference type="Proteomes" id="UP000218231"/>
    </source>
</evidence>
<evidence type="ECO:0000256" key="6">
    <source>
        <dbReference type="ARBA" id="ARBA00023015"/>
    </source>
</evidence>
<dbReference type="PANTHER" id="PTHR24399">
    <property type="entry name" value="ZINC FINGER AND BTB DOMAIN-CONTAINING"/>
    <property type="match status" value="1"/>
</dbReference>
<evidence type="ECO:0000256" key="3">
    <source>
        <dbReference type="ARBA" id="ARBA00022737"/>
    </source>
</evidence>
<accession>A0A2A2LWV8</accession>
<keyword evidence="2" id="KW-0479">Metal-binding</keyword>
<keyword evidence="7" id="KW-0804">Transcription</keyword>
<dbReference type="SMART" id="SM00355">
    <property type="entry name" value="ZnF_C2H2"/>
    <property type="match status" value="3"/>
</dbReference>
<keyword evidence="6" id="KW-0805">Transcription regulation</keyword>
<keyword evidence="13" id="KW-1185">Reference proteome</keyword>
<dbReference type="EMBL" id="LIAE01006358">
    <property type="protein sequence ID" value="PAV90741.1"/>
    <property type="molecule type" value="Genomic_DNA"/>
</dbReference>
<dbReference type="PROSITE" id="PS50157">
    <property type="entry name" value="ZINC_FINGER_C2H2_2"/>
    <property type="match status" value="3"/>
</dbReference>
<evidence type="ECO:0000256" key="5">
    <source>
        <dbReference type="ARBA" id="ARBA00022833"/>
    </source>
</evidence>
<keyword evidence="8" id="KW-0539">Nucleus</keyword>
<dbReference type="GO" id="GO:0005654">
    <property type="term" value="C:nucleoplasm"/>
    <property type="evidence" value="ECO:0007669"/>
    <property type="project" value="TreeGrafter"/>
</dbReference>
<keyword evidence="3" id="KW-0677">Repeat</keyword>
<feature type="compositionally biased region" description="Low complexity" evidence="10">
    <location>
        <begin position="197"/>
        <end position="212"/>
    </location>
</feature>
<dbReference type="AlphaFoldDB" id="A0A2A2LWV8"/>
<gene>
    <name evidence="12" type="ORF">WR25_23124</name>
</gene>
<evidence type="ECO:0000259" key="11">
    <source>
        <dbReference type="PROSITE" id="PS50157"/>
    </source>
</evidence>